<keyword evidence="3" id="KW-0808">Transferase</keyword>
<dbReference type="Pfam" id="PF00535">
    <property type="entry name" value="Glycos_transf_2"/>
    <property type="match status" value="1"/>
</dbReference>
<feature type="domain" description="Glycosyltransferase 2-like" evidence="4">
    <location>
        <begin position="5"/>
        <end position="116"/>
    </location>
</feature>
<comment type="similarity">
    <text evidence="1">Belongs to the glycosyltransferase 2 family.</text>
</comment>
<dbReference type="InterPro" id="IPR001173">
    <property type="entry name" value="Glyco_trans_2-like"/>
</dbReference>
<evidence type="ECO:0000256" key="2">
    <source>
        <dbReference type="ARBA" id="ARBA00022676"/>
    </source>
</evidence>
<evidence type="ECO:0000313" key="6">
    <source>
        <dbReference type="Proteomes" id="UP000664795"/>
    </source>
</evidence>
<dbReference type="SUPFAM" id="SSF53448">
    <property type="entry name" value="Nucleotide-diphospho-sugar transferases"/>
    <property type="match status" value="1"/>
</dbReference>
<evidence type="ECO:0000313" key="5">
    <source>
        <dbReference type="EMBL" id="MBO0934395.1"/>
    </source>
</evidence>
<evidence type="ECO:0000256" key="1">
    <source>
        <dbReference type="ARBA" id="ARBA00006739"/>
    </source>
</evidence>
<dbReference type="Proteomes" id="UP000664795">
    <property type="component" value="Unassembled WGS sequence"/>
</dbReference>
<dbReference type="GO" id="GO:0016757">
    <property type="term" value="F:glycosyltransferase activity"/>
    <property type="evidence" value="ECO:0007669"/>
    <property type="project" value="UniProtKB-KW"/>
</dbReference>
<keyword evidence="2" id="KW-0328">Glycosyltransferase</keyword>
<reference evidence="5 6" key="1">
    <citation type="submission" date="2021-03" db="EMBL/GenBank/DDBJ databases">
        <title>Fibrella sp. HMF5036 genome sequencing and assembly.</title>
        <authorList>
            <person name="Kang H."/>
            <person name="Kim H."/>
            <person name="Bae S."/>
            <person name="Joh K."/>
        </authorList>
    </citation>
    <scope>NUCLEOTIDE SEQUENCE [LARGE SCALE GENOMIC DNA]</scope>
    <source>
        <strain evidence="5 6">HMF5036</strain>
    </source>
</reference>
<organism evidence="5 6">
    <name type="scientific">Fibrella aquatilis</name>
    <dbReference type="NCBI Taxonomy" id="2817059"/>
    <lineage>
        <taxon>Bacteria</taxon>
        <taxon>Pseudomonadati</taxon>
        <taxon>Bacteroidota</taxon>
        <taxon>Cytophagia</taxon>
        <taxon>Cytophagales</taxon>
        <taxon>Spirosomataceae</taxon>
        <taxon>Fibrella</taxon>
    </lineage>
</organism>
<keyword evidence="6" id="KW-1185">Reference proteome</keyword>
<dbReference type="InterPro" id="IPR029044">
    <property type="entry name" value="Nucleotide-diphossugar_trans"/>
</dbReference>
<sequence>MPQLSVIIPTCHRNDFLVACLDRLQPGVQQLDSAAYEVIVADDGQTSTAQQLIAERYPWVRWVKGPQKGPAANRNAGARAALGPWLVFTDDDCLPDAGWLSAYANAMAANETITVFEGKTTADRQRRRYDEGAPINETGGFLWSCNFAISALAFSKLGGFDERFPYAAMEDVDFAMRVKAQHISMLFLPEALVVHPVRQMGPNKYVDFYKSYVCFTHKYEQVGLGFRAERFRQLFVSFFRQSSQLIHFQFRGWRSFLSEHAFIIKTIFMPSKPV</sequence>
<evidence type="ECO:0000259" key="4">
    <source>
        <dbReference type="Pfam" id="PF00535"/>
    </source>
</evidence>
<gene>
    <name evidence="5" type="ORF">J2I48_25525</name>
</gene>
<proteinExistence type="inferred from homology"/>
<name>A0A939GCN4_9BACT</name>
<dbReference type="RefSeq" id="WP_207338361.1">
    <property type="nucleotide sequence ID" value="NZ_JAFMYU010000031.1"/>
</dbReference>
<dbReference type="PANTHER" id="PTHR43179">
    <property type="entry name" value="RHAMNOSYLTRANSFERASE WBBL"/>
    <property type="match status" value="1"/>
</dbReference>
<dbReference type="Gene3D" id="3.90.550.10">
    <property type="entry name" value="Spore Coat Polysaccharide Biosynthesis Protein SpsA, Chain A"/>
    <property type="match status" value="1"/>
</dbReference>
<comment type="caution">
    <text evidence="5">The sequence shown here is derived from an EMBL/GenBank/DDBJ whole genome shotgun (WGS) entry which is preliminary data.</text>
</comment>
<evidence type="ECO:0000256" key="3">
    <source>
        <dbReference type="ARBA" id="ARBA00022679"/>
    </source>
</evidence>
<dbReference type="AlphaFoldDB" id="A0A939GCN4"/>
<protein>
    <submittedName>
        <fullName evidence="5">Glycosyltransferase</fullName>
    </submittedName>
</protein>
<dbReference type="PANTHER" id="PTHR43179:SF12">
    <property type="entry name" value="GALACTOFURANOSYLTRANSFERASE GLFT2"/>
    <property type="match status" value="1"/>
</dbReference>
<dbReference type="EMBL" id="JAFMYU010000031">
    <property type="protein sequence ID" value="MBO0934395.1"/>
    <property type="molecule type" value="Genomic_DNA"/>
</dbReference>
<accession>A0A939GCN4</accession>